<dbReference type="AlphaFoldDB" id="A0A420EIW6"/>
<organism evidence="6 7">
    <name type="scientific">Altericroceibacterium spongiae</name>
    <dbReference type="NCBI Taxonomy" id="2320269"/>
    <lineage>
        <taxon>Bacteria</taxon>
        <taxon>Pseudomonadati</taxon>
        <taxon>Pseudomonadota</taxon>
        <taxon>Alphaproteobacteria</taxon>
        <taxon>Sphingomonadales</taxon>
        <taxon>Erythrobacteraceae</taxon>
        <taxon>Altericroceibacterium</taxon>
    </lineage>
</organism>
<evidence type="ECO:0000256" key="3">
    <source>
        <dbReference type="ARBA" id="ARBA00023163"/>
    </source>
</evidence>
<dbReference type="InterPro" id="IPR002577">
    <property type="entry name" value="HTH_HxlR"/>
</dbReference>
<dbReference type="Proteomes" id="UP000284395">
    <property type="component" value="Unassembled WGS sequence"/>
</dbReference>
<dbReference type="CDD" id="cd00090">
    <property type="entry name" value="HTH_ARSR"/>
    <property type="match status" value="1"/>
</dbReference>
<keyword evidence="1" id="KW-0805">Transcription regulation</keyword>
<dbReference type="InterPro" id="IPR036390">
    <property type="entry name" value="WH_DNA-bd_sf"/>
</dbReference>
<dbReference type="SUPFAM" id="SSF46785">
    <property type="entry name" value="Winged helix' DNA-binding domain"/>
    <property type="match status" value="1"/>
</dbReference>
<keyword evidence="3" id="KW-0804">Transcription</keyword>
<evidence type="ECO:0000256" key="2">
    <source>
        <dbReference type="ARBA" id="ARBA00023125"/>
    </source>
</evidence>
<sequence>MPLRFRHSAPIVLICSKHWAADGNPWRKPLMPSNNTAEQSDESPAPGSDAIEQGTRVIGTKWSGAILWELQRGALRFNEIVRSTGASQRMISKRLRELQEAGLVQRDVSCDPPIYVHYALSPKGTASLAALREVGQWANTCLTHPEES</sequence>
<dbReference type="PROSITE" id="PS51118">
    <property type="entry name" value="HTH_HXLR"/>
    <property type="match status" value="1"/>
</dbReference>
<dbReference type="Gene3D" id="1.10.10.10">
    <property type="entry name" value="Winged helix-like DNA-binding domain superfamily/Winged helix DNA-binding domain"/>
    <property type="match status" value="1"/>
</dbReference>
<keyword evidence="2" id="KW-0238">DNA-binding</keyword>
<evidence type="ECO:0000256" key="1">
    <source>
        <dbReference type="ARBA" id="ARBA00023015"/>
    </source>
</evidence>
<feature type="domain" description="HTH hxlR-type" evidence="5">
    <location>
        <begin position="45"/>
        <end position="146"/>
    </location>
</feature>
<evidence type="ECO:0000313" key="7">
    <source>
        <dbReference type="Proteomes" id="UP000284395"/>
    </source>
</evidence>
<dbReference type="GO" id="GO:0003677">
    <property type="term" value="F:DNA binding"/>
    <property type="evidence" value="ECO:0007669"/>
    <property type="project" value="UniProtKB-KW"/>
</dbReference>
<dbReference type="InterPro" id="IPR036388">
    <property type="entry name" value="WH-like_DNA-bd_sf"/>
</dbReference>
<dbReference type="OrthoDB" id="9800350at2"/>
<reference evidence="6 7" key="1">
    <citation type="submission" date="2018-09" db="EMBL/GenBank/DDBJ databases">
        <title>Altererythrobacter spongiae sp. nov., isolated from a marine sponge.</title>
        <authorList>
            <person name="Zhuang L."/>
            <person name="Luo L."/>
        </authorList>
    </citation>
    <scope>NUCLEOTIDE SEQUENCE [LARGE SCALE GENOMIC DNA]</scope>
    <source>
        <strain evidence="6 7">HN-Y73</strain>
    </source>
</reference>
<name>A0A420EIW6_9SPHN</name>
<keyword evidence="7" id="KW-1185">Reference proteome</keyword>
<comment type="caution">
    <text evidence="6">The sequence shown here is derived from an EMBL/GenBank/DDBJ whole genome shotgun (WGS) entry which is preliminary data.</text>
</comment>
<dbReference type="InterPro" id="IPR011991">
    <property type="entry name" value="ArsR-like_HTH"/>
</dbReference>
<dbReference type="EMBL" id="RAPF01000005">
    <property type="protein sequence ID" value="RKF20607.1"/>
    <property type="molecule type" value="Genomic_DNA"/>
</dbReference>
<evidence type="ECO:0000256" key="4">
    <source>
        <dbReference type="SAM" id="MobiDB-lite"/>
    </source>
</evidence>
<accession>A0A420EIW6</accession>
<protein>
    <submittedName>
        <fullName evidence="6">Transcriptional regulator</fullName>
    </submittedName>
</protein>
<gene>
    <name evidence="6" type="ORF">D6851_10735</name>
</gene>
<evidence type="ECO:0000259" key="5">
    <source>
        <dbReference type="PROSITE" id="PS51118"/>
    </source>
</evidence>
<dbReference type="PANTHER" id="PTHR33204">
    <property type="entry name" value="TRANSCRIPTIONAL REGULATOR, MARR FAMILY"/>
    <property type="match status" value="1"/>
</dbReference>
<proteinExistence type="predicted"/>
<feature type="region of interest" description="Disordered" evidence="4">
    <location>
        <begin position="26"/>
        <end position="51"/>
    </location>
</feature>
<evidence type="ECO:0000313" key="6">
    <source>
        <dbReference type="EMBL" id="RKF20607.1"/>
    </source>
</evidence>
<dbReference type="GO" id="GO:0006355">
    <property type="term" value="P:regulation of DNA-templated transcription"/>
    <property type="evidence" value="ECO:0007669"/>
    <property type="project" value="UniProtKB-ARBA"/>
</dbReference>
<dbReference type="Pfam" id="PF01638">
    <property type="entry name" value="HxlR"/>
    <property type="match status" value="1"/>
</dbReference>